<dbReference type="AlphaFoldDB" id="A0A8S3YXX1"/>
<evidence type="ECO:0000313" key="3">
    <source>
        <dbReference type="Proteomes" id="UP000678393"/>
    </source>
</evidence>
<dbReference type="OrthoDB" id="445152at2759"/>
<protein>
    <submittedName>
        <fullName evidence="2">Uncharacterized protein</fullName>
    </submittedName>
</protein>
<reference evidence="2" key="1">
    <citation type="submission" date="2021-04" db="EMBL/GenBank/DDBJ databases">
        <authorList>
            <consortium name="Molecular Ecology Group"/>
        </authorList>
    </citation>
    <scope>NUCLEOTIDE SEQUENCE</scope>
</reference>
<name>A0A8S3YXX1_9EUPU</name>
<proteinExistence type="predicted"/>
<dbReference type="Proteomes" id="UP000678393">
    <property type="component" value="Unassembled WGS sequence"/>
</dbReference>
<feature type="region of interest" description="Disordered" evidence="1">
    <location>
        <begin position="117"/>
        <end position="138"/>
    </location>
</feature>
<dbReference type="EMBL" id="CAJHNH020000890">
    <property type="protein sequence ID" value="CAG5120382.1"/>
    <property type="molecule type" value="Genomic_DNA"/>
</dbReference>
<gene>
    <name evidence="2" type="ORF">CUNI_LOCUS5940</name>
</gene>
<evidence type="ECO:0000313" key="2">
    <source>
        <dbReference type="EMBL" id="CAG5120382.1"/>
    </source>
</evidence>
<comment type="caution">
    <text evidence="2">The sequence shown here is derived from an EMBL/GenBank/DDBJ whole genome shotgun (WGS) entry which is preliminary data.</text>
</comment>
<organism evidence="2 3">
    <name type="scientific">Candidula unifasciata</name>
    <dbReference type="NCBI Taxonomy" id="100452"/>
    <lineage>
        <taxon>Eukaryota</taxon>
        <taxon>Metazoa</taxon>
        <taxon>Spiralia</taxon>
        <taxon>Lophotrochozoa</taxon>
        <taxon>Mollusca</taxon>
        <taxon>Gastropoda</taxon>
        <taxon>Heterobranchia</taxon>
        <taxon>Euthyneura</taxon>
        <taxon>Panpulmonata</taxon>
        <taxon>Eupulmonata</taxon>
        <taxon>Stylommatophora</taxon>
        <taxon>Helicina</taxon>
        <taxon>Helicoidea</taxon>
        <taxon>Geomitridae</taxon>
        <taxon>Candidula</taxon>
    </lineage>
</organism>
<feature type="non-terminal residue" evidence="2">
    <location>
        <position position="1"/>
    </location>
</feature>
<accession>A0A8S3YXX1</accession>
<dbReference type="PANTHER" id="PTHR12517">
    <property type="entry name" value="VACUOLAR PROTEIN SORTING-ASSOCIATED PROTEIN 13B"/>
    <property type="match status" value="1"/>
</dbReference>
<dbReference type="PANTHER" id="PTHR12517:SF0">
    <property type="entry name" value="INTERMEMBRANE LIPID TRANSFER PROTEIN VPS13B"/>
    <property type="match status" value="1"/>
</dbReference>
<sequence>VDKEWNRAFVDLTPDDLALRKVLNFADLTVCLDKTNSSGHIESYQEPVAYRCAVTCRMYMEYESTVAKFPRVTRFNLYCDTLNLSLTDTQLPMLVRLIELCIALYYGTLDLPTSPLENEAVEEPSKSSSEAVEDTSEIDVDPEMDAALDQGWVSWAWSYVPQILPEEEELDAERQLSELERRGRPAAHVLSLGFYIHQGTIVFKLSEKSRESTELPHRKIHFHPFLKLSCEGLGIEVLLQGVTFCDIQCGFTAFRLSTCGSCICGVPDEKVAR</sequence>
<feature type="non-terminal residue" evidence="2">
    <location>
        <position position="273"/>
    </location>
</feature>
<dbReference type="InterPro" id="IPR039782">
    <property type="entry name" value="VPS13B"/>
</dbReference>
<evidence type="ECO:0000256" key="1">
    <source>
        <dbReference type="SAM" id="MobiDB-lite"/>
    </source>
</evidence>
<keyword evidence="3" id="KW-1185">Reference proteome</keyword>